<evidence type="ECO:0000313" key="2">
    <source>
        <dbReference type="EnsemblMetazoa" id="tetur03g00580.1"/>
    </source>
</evidence>
<dbReference type="Proteomes" id="UP000015104">
    <property type="component" value="Unassembled WGS sequence"/>
</dbReference>
<reference evidence="2" key="2">
    <citation type="submission" date="2015-06" db="UniProtKB">
        <authorList>
            <consortium name="EnsemblMetazoa"/>
        </authorList>
    </citation>
    <scope>IDENTIFICATION</scope>
</reference>
<reference evidence="3" key="1">
    <citation type="submission" date="2011-08" db="EMBL/GenBank/DDBJ databases">
        <authorList>
            <person name="Rombauts S."/>
        </authorList>
    </citation>
    <scope>NUCLEOTIDE SEQUENCE</scope>
    <source>
        <strain evidence="3">London</strain>
    </source>
</reference>
<feature type="chain" id="PRO_5004590972" evidence="1">
    <location>
        <begin position="20"/>
        <end position="138"/>
    </location>
</feature>
<sequence length="138" mass="16316">MKFIYLLCLSFTIFSYVKADEQYGFNKFEEFDSFHPREYYQVASPDKKPPVVPPYPIDESEVSTVPSFKVKFLQVKQKLEKEFKDRIAYFRPKKEVKPKSTTPEPFVVYERVKVHKKTDKKVKPMSKDCKLISKALFG</sequence>
<evidence type="ECO:0000256" key="1">
    <source>
        <dbReference type="SAM" id="SignalP"/>
    </source>
</evidence>
<accession>T1JYJ4</accession>
<keyword evidence="1" id="KW-0732">Signal</keyword>
<dbReference type="EMBL" id="CAEY01001108">
    <property type="status" value="NOT_ANNOTATED_CDS"/>
    <property type="molecule type" value="Genomic_DNA"/>
</dbReference>
<protein>
    <submittedName>
        <fullName evidence="2">Uncharacterized protein</fullName>
    </submittedName>
</protein>
<dbReference type="AlphaFoldDB" id="T1JYJ4"/>
<dbReference type="HOGENOM" id="CLU_1564890_0_0_1"/>
<feature type="signal peptide" evidence="1">
    <location>
        <begin position="1"/>
        <end position="19"/>
    </location>
</feature>
<dbReference type="EnsemblMetazoa" id="tetur03g00580.1">
    <property type="protein sequence ID" value="tetur03g00580.1"/>
    <property type="gene ID" value="tetur03g00580"/>
</dbReference>
<organism evidence="2 3">
    <name type="scientific">Tetranychus urticae</name>
    <name type="common">Two-spotted spider mite</name>
    <dbReference type="NCBI Taxonomy" id="32264"/>
    <lineage>
        <taxon>Eukaryota</taxon>
        <taxon>Metazoa</taxon>
        <taxon>Ecdysozoa</taxon>
        <taxon>Arthropoda</taxon>
        <taxon>Chelicerata</taxon>
        <taxon>Arachnida</taxon>
        <taxon>Acari</taxon>
        <taxon>Acariformes</taxon>
        <taxon>Trombidiformes</taxon>
        <taxon>Prostigmata</taxon>
        <taxon>Eleutherengona</taxon>
        <taxon>Raphignathae</taxon>
        <taxon>Tetranychoidea</taxon>
        <taxon>Tetranychidae</taxon>
        <taxon>Tetranychus</taxon>
    </lineage>
</organism>
<evidence type="ECO:0000313" key="3">
    <source>
        <dbReference type="Proteomes" id="UP000015104"/>
    </source>
</evidence>
<proteinExistence type="predicted"/>
<name>T1JYJ4_TETUR</name>
<keyword evidence="3" id="KW-1185">Reference proteome</keyword>